<dbReference type="EMBL" id="JACXIZ010000019">
    <property type="protein sequence ID" value="MBD2845836.1"/>
    <property type="molecule type" value="Genomic_DNA"/>
</dbReference>
<dbReference type="RefSeq" id="WP_190917810.1">
    <property type="nucleotide sequence ID" value="NZ_JACXIZ010000019.1"/>
</dbReference>
<organism evidence="3 4">
    <name type="scientific">Paenibacillus sabuli</name>
    <dbReference type="NCBI Taxonomy" id="2772509"/>
    <lineage>
        <taxon>Bacteria</taxon>
        <taxon>Bacillati</taxon>
        <taxon>Bacillota</taxon>
        <taxon>Bacilli</taxon>
        <taxon>Bacillales</taxon>
        <taxon>Paenibacillaceae</taxon>
        <taxon>Paenibacillus</taxon>
    </lineage>
</organism>
<sequence length="165" mass="19023">MSLAELIQTLDHQAAIYKQLLDIAEAKTAVLVRNNVEQLNQFLQKERKLVTEAESLEVRRAQLTSRHFATIGYRGTGYTISELIRSTHHSEPKQQLIEMQQALASMLEELKRRNELNQQLVRQSLAFVDYSVSLVVEDPSEDLIYKHPQKQLAMNGKNRMFDSRA</sequence>
<evidence type="ECO:0000313" key="3">
    <source>
        <dbReference type="EMBL" id="MBD2845836.1"/>
    </source>
</evidence>
<proteinExistence type="predicted"/>
<keyword evidence="2" id="KW-0175">Coiled coil</keyword>
<keyword evidence="4" id="KW-1185">Reference proteome</keyword>
<protein>
    <submittedName>
        <fullName evidence="3">Flagellar protein FlgN</fullName>
    </submittedName>
</protein>
<name>A0A927GS18_9BACL</name>
<dbReference type="Pfam" id="PF05130">
    <property type="entry name" value="FlgN"/>
    <property type="match status" value="1"/>
</dbReference>
<keyword evidence="1" id="KW-1005">Bacterial flagellum biogenesis</keyword>
<dbReference type="Proteomes" id="UP000621560">
    <property type="component" value="Unassembled WGS sequence"/>
</dbReference>
<dbReference type="InterPro" id="IPR007809">
    <property type="entry name" value="FlgN-like"/>
</dbReference>
<gene>
    <name evidence="3" type="ORF">IDH44_11595</name>
</gene>
<dbReference type="AlphaFoldDB" id="A0A927GS18"/>
<feature type="coiled-coil region" evidence="2">
    <location>
        <begin position="93"/>
        <end position="123"/>
    </location>
</feature>
<accession>A0A927GS18</accession>
<keyword evidence="3" id="KW-0966">Cell projection</keyword>
<dbReference type="GO" id="GO:0044780">
    <property type="term" value="P:bacterial-type flagellum assembly"/>
    <property type="evidence" value="ECO:0007669"/>
    <property type="project" value="InterPro"/>
</dbReference>
<evidence type="ECO:0000256" key="1">
    <source>
        <dbReference type="ARBA" id="ARBA00022795"/>
    </source>
</evidence>
<evidence type="ECO:0000256" key="2">
    <source>
        <dbReference type="SAM" id="Coils"/>
    </source>
</evidence>
<dbReference type="InterPro" id="IPR036679">
    <property type="entry name" value="FlgN-like_sf"/>
</dbReference>
<evidence type="ECO:0000313" key="4">
    <source>
        <dbReference type="Proteomes" id="UP000621560"/>
    </source>
</evidence>
<reference evidence="3" key="1">
    <citation type="submission" date="2020-09" db="EMBL/GenBank/DDBJ databases">
        <title>A novel bacterium of genus Paenibacillus, isolated from South China Sea.</title>
        <authorList>
            <person name="Huang H."/>
            <person name="Mo K."/>
            <person name="Hu Y."/>
        </authorList>
    </citation>
    <scope>NUCLEOTIDE SEQUENCE</scope>
    <source>
        <strain evidence="3">IB182496</strain>
    </source>
</reference>
<dbReference type="Gene3D" id="1.20.58.300">
    <property type="entry name" value="FlgN-like"/>
    <property type="match status" value="1"/>
</dbReference>
<keyword evidence="3" id="KW-0282">Flagellum</keyword>
<keyword evidence="3" id="KW-0969">Cilium</keyword>
<comment type="caution">
    <text evidence="3">The sequence shown here is derived from an EMBL/GenBank/DDBJ whole genome shotgun (WGS) entry which is preliminary data.</text>
</comment>
<dbReference type="SUPFAM" id="SSF140566">
    <property type="entry name" value="FlgN-like"/>
    <property type="match status" value="1"/>
</dbReference>